<sequence>MINLRRDCCGLAPLFTAGCWLSNIIGLLLFWTIREDQREYKDELSTIVFISDIGGIHRTYFIILSSCTAGFYILTTILRHFRSQRWSSRHSGTAKERQIWWLSIASSFSAFVAAMSLVLLSVFDTFHHRPVHVSFLILLVLNVSLSVLLQIIPVLYLTKDHDGEQLHLRRVAYVKLCLLVLAVPVVLLLTITFAICRGVVPEGDARCDRVVSTAAVCDWTIAVLLGSFFITYVFDFIHPSTRSSDRHRLGMSESTAAINMRPHHSDQEDKVATDEAGRQA</sequence>
<evidence type="ECO:0000256" key="4">
    <source>
        <dbReference type="ARBA" id="ARBA00023136"/>
    </source>
</evidence>
<dbReference type="Pfam" id="PF10277">
    <property type="entry name" value="Frag1"/>
    <property type="match status" value="1"/>
</dbReference>
<feature type="domain" description="CWH43-like N-terminal" evidence="7">
    <location>
        <begin position="11"/>
        <end position="237"/>
    </location>
</feature>
<dbReference type="Proteomes" id="UP000077684">
    <property type="component" value="Unassembled WGS sequence"/>
</dbReference>
<feature type="transmembrane region" description="Helical" evidence="6">
    <location>
        <begin position="12"/>
        <end position="33"/>
    </location>
</feature>
<evidence type="ECO:0000259" key="7">
    <source>
        <dbReference type="Pfam" id="PF10277"/>
    </source>
</evidence>
<feature type="compositionally biased region" description="Basic and acidic residues" evidence="5">
    <location>
        <begin position="263"/>
        <end position="280"/>
    </location>
</feature>
<keyword evidence="4 6" id="KW-0472">Membrane</keyword>
<feature type="transmembrane region" description="Helical" evidence="6">
    <location>
        <begin position="59"/>
        <end position="78"/>
    </location>
</feature>
<evidence type="ECO:0000256" key="3">
    <source>
        <dbReference type="ARBA" id="ARBA00022989"/>
    </source>
</evidence>
<protein>
    <recommendedName>
        <fullName evidence="7">CWH43-like N-terminal domain-containing protein</fullName>
    </recommendedName>
</protein>
<reference evidence="8" key="1">
    <citation type="submission" date="2016-04" db="EMBL/GenBank/DDBJ databases">
        <authorList>
            <person name="Nguyen H.D."/>
            <person name="Samba Siva P."/>
            <person name="Cullis J."/>
            <person name="Levesque C.A."/>
            <person name="Hambleton S."/>
        </authorList>
    </citation>
    <scope>NUCLEOTIDE SEQUENCE</scope>
    <source>
        <strain evidence="8">DAOMC 236426</strain>
    </source>
</reference>
<evidence type="ECO:0000256" key="1">
    <source>
        <dbReference type="ARBA" id="ARBA00004127"/>
    </source>
</evidence>
<feature type="transmembrane region" description="Helical" evidence="6">
    <location>
        <begin position="178"/>
        <end position="200"/>
    </location>
</feature>
<proteinExistence type="predicted"/>
<name>A0A8X7MIX3_9BASI</name>
<feature type="transmembrane region" description="Helical" evidence="6">
    <location>
        <begin position="135"/>
        <end position="157"/>
    </location>
</feature>
<comment type="caution">
    <text evidence="8">The sequence shown here is derived from an EMBL/GenBank/DDBJ whole genome shotgun (WGS) entry which is preliminary data.</text>
</comment>
<dbReference type="InterPro" id="IPR019402">
    <property type="entry name" value="CWH43_N"/>
</dbReference>
<dbReference type="PANTHER" id="PTHR21324:SF2">
    <property type="entry name" value="EG:22E5.9 PROTEIN"/>
    <property type="match status" value="1"/>
</dbReference>
<evidence type="ECO:0000313" key="8">
    <source>
        <dbReference type="EMBL" id="KAE8237320.1"/>
    </source>
</evidence>
<keyword evidence="2 6" id="KW-0812">Transmembrane</keyword>
<dbReference type="PANTHER" id="PTHR21324">
    <property type="entry name" value="FASTING-INDUCIBLE INTEGRAL MEMBRANE PROTEIN TM6P1-RELATED"/>
    <property type="match status" value="1"/>
</dbReference>
<organism evidence="8 9">
    <name type="scientific">Tilletia controversa</name>
    <name type="common">dwarf bunt fungus</name>
    <dbReference type="NCBI Taxonomy" id="13291"/>
    <lineage>
        <taxon>Eukaryota</taxon>
        <taxon>Fungi</taxon>
        <taxon>Dikarya</taxon>
        <taxon>Basidiomycota</taxon>
        <taxon>Ustilaginomycotina</taxon>
        <taxon>Exobasidiomycetes</taxon>
        <taxon>Tilletiales</taxon>
        <taxon>Tilletiaceae</taxon>
        <taxon>Tilletia</taxon>
    </lineage>
</organism>
<dbReference type="InterPro" id="IPR050911">
    <property type="entry name" value="DRAM/TMEM150_Autophagy_Mod"/>
</dbReference>
<dbReference type="EMBL" id="LWDE02002564">
    <property type="protein sequence ID" value="KAE8237320.1"/>
    <property type="molecule type" value="Genomic_DNA"/>
</dbReference>
<evidence type="ECO:0000256" key="5">
    <source>
        <dbReference type="SAM" id="MobiDB-lite"/>
    </source>
</evidence>
<comment type="subcellular location">
    <subcellularLocation>
        <location evidence="1">Endomembrane system</location>
        <topology evidence="1">Multi-pass membrane protein</topology>
    </subcellularLocation>
</comment>
<feature type="transmembrane region" description="Helical" evidence="6">
    <location>
        <begin position="220"/>
        <end position="238"/>
    </location>
</feature>
<keyword evidence="9" id="KW-1185">Reference proteome</keyword>
<dbReference type="AlphaFoldDB" id="A0A8X7MIX3"/>
<dbReference type="PROSITE" id="PS51257">
    <property type="entry name" value="PROKAR_LIPOPROTEIN"/>
    <property type="match status" value="1"/>
</dbReference>
<feature type="region of interest" description="Disordered" evidence="5">
    <location>
        <begin position="257"/>
        <end position="280"/>
    </location>
</feature>
<feature type="transmembrane region" description="Helical" evidence="6">
    <location>
        <begin position="99"/>
        <end position="123"/>
    </location>
</feature>
<dbReference type="GO" id="GO:0005886">
    <property type="term" value="C:plasma membrane"/>
    <property type="evidence" value="ECO:0007669"/>
    <property type="project" value="TreeGrafter"/>
</dbReference>
<accession>A0A8X7MIX3</accession>
<evidence type="ECO:0000256" key="6">
    <source>
        <dbReference type="SAM" id="Phobius"/>
    </source>
</evidence>
<reference evidence="8" key="2">
    <citation type="journal article" date="2019" name="IMA Fungus">
        <title>Genome sequencing and comparison of five Tilletia species to identify candidate genes for the detection of regulated species infecting wheat.</title>
        <authorList>
            <person name="Nguyen H.D.T."/>
            <person name="Sultana T."/>
            <person name="Kesanakurti P."/>
            <person name="Hambleton S."/>
        </authorList>
    </citation>
    <scope>NUCLEOTIDE SEQUENCE</scope>
    <source>
        <strain evidence="8">DAOMC 236426</strain>
    </source>
</reference>
<dbReference type="GO" id="GO:0012505">
    <property type="term" value="C:endomembrane system"/>
    <property type="evidence" value="ECO:0007669"/>
    <property type="project" value="UniProtKB-SubCell"/>
</dbReference>
<gene>
    <name evidence="8" type="ORF">A4X06_0g9266</name>
</gene>
<keyword evidence="3 6" id="KW-1133">Transmembrane helix</keyword>
<evidence type="ECO:0000313" key="9">
    <source>
        <dbReference type="Proteomes" id="UP000077684"/>
    </source>
</evidence>
<evidence type="ECO:0000256" key="2">
    <source>
        <dbReference type="ARBA" id="ARBA00022692"/>
    </source>
</evidence>